<sequence length="93" mass="11153">MQCAYLSICARIDRDLAKLEADEKDYQQRIADYQKRQEKDNLEQEIMNSVLIKENINKEFQSWINEYRTISKELTEKQKEVSDTSDLFKKNTI</sequence>
<protein>
    <submittedName>
        <fullName evidence="2">Uncharacterized protein</fullName>
    </submittedName>
</protein>
<proteinExistence type="predicted"/>
<evidence type="ECO:0000313" key="2">
    <source>
        <dbReference type="EMBL" id="UQV27399.1"/>
    </source>
</evidence>
<evidence type="ECO:0000256" key="1">
    <source>
        <dbReference type="SAM" id="Coils"/>
    </source>
</evidence>
<dbReference type="EMBL" id="CP097206">
    <property type="protein sequence ID" value="UQV27399.1"/>
    <property type="molecule type" value="Genomic_DNA"/>
</dbReference>
<organism evidence="2 3">
    <name type="scientific">Candidatus Phytoplasma asiaticum</name>
    <dbReference type="NCBI Taxonomy" id="2763338"/>
    <lineage>
        <taxon>Bacteria</taxon>
        <taxon>Bacillati</taxon>
        <taxon>Mycoplasmatota</taxon>
        <taxon>Mollicutes</taxon>
        <taxon>Acholeplasmatales</taxon>
        <taxon>Acholeplasmataceae</taxon>
        <taxon>Candidatus Phytoplasma</taxon>
        <taxon>16SrII (Peanut WB group)</taxon>
    </lineage>
</organism>
<keyword evidence="1" id="KW-0175">Coiled coil</keyword>
<accession>A0AAX3B9Q0</accession>
<gene>
    <name evidence="2" type="ORF">H7686_0001085</name>
</gene>
<dbReference type="RefSeq" id="WP_193621862.1">
    <property type="nucleotide sequence ID" value="NZ_JACRYS020000006.1"/>
</dbReference>
<dbReference type="KEGG" id="pphy:H7686_0001085"/>
<keyword evidence="3" id="KW-1185">Reference proteome</keyword>
<evidence type="ECO:0000313" key="3">
    <source>
        <dbReference type="Proteomes" id="UP000769022"/>
    </source>
</evidence>
<reference evidence="2 3" key="1">
    <citation type="submission" date="2022-05" db="EMBL/GenBank/DDBJ databases">
        <title>'Parthenium hysterophorus' phyllody phytoplasma strain PR34.</title>
        <authorList>
            <person name="Kirdat K."/>
            <person name="Tiwarekar B."/>
            <person name="Yadav A."/>
        </authorList>
    </citation>
    <scope>NUCLEOTIDE SEQUENCE [LARGE SCALE GENOMIC DNA]</scope>
    <source>
        <strain evidence="2 3">PR34</strain>
    </source>
</reference>
<name>A0AAX3B9Q0_9MOLU</name>
<dbReference type="Proteomes" id="UP000769022">
    <property type="component" value="Chromosome"/>
</dbReference>
<feature type="coiled-coil region" evidence="1">
    <location>
        <begin position="9"/>
        <end position="59"/>
    </location>
</feature>
<dbReference type="AlphaFoldDB" id="A0AAX3B9Q0"/>